<evidence type="ECO:0000313" key="5">
    <source>
        <dbReference type="Proteomes" id="UP000288951"/>
    </source>
</evidence>
<dbReference type="PANTHER" id="PTHR23416">
    <property type="entry name" value="SIALIC ACID SYNTHASE-RELATED"/>
    <property type="match status" value="1"/>
</dbReference>
<dbReference type="OrthoDB" id="9801697at2"/>
<dbReference type="Proteomes" id="UP000288951">
    <property type="component" value="Unassembled WGS sequence"/>
</dbReference>
<reference evidence="4" key="1">
    <citation type="submission" date="2018-12" db="EMBL/GenBank/DDBJ databases">
        <title>Draft genome sequence of Flaovobacterium columnare ARS1 isolated from channel catfish in Alabama.</title>
        <authorList>
            <person name="Cai W."/>
            <person name="Arias C."/>
        </authorList>
    </citation>
    <scope>NUCLEOTIDE SEQUENCE [LARGE SCALE GENOMIC DNA]</scope>
    <source>
        <strain evidence="4">ARS1</strain>
    </source>
</reference>
<dbReference type="AlphaFoldDB" id="A0A437UDY7"/>
<evidence type="ECO:0000256" key="2">
    <source>
        <dbReference type="ARBA" id="ARBA00022737"/>
    </source>
</evidence>
<dbReference type="InterPro" id="IPR051159">
    <property type="entry name" value="Hexapeptide_acetyltransf"/>
</dbReference>
<evidence type="ECO:0000256" key="1">
    <source>
        <dbReference type="ARBA" id="ARBA00022679"/>
    </source>
</evidence>
<sequence length="204" mass="23122">MKNNLTKYCLIDVVQLVYFKLRTFFVCKNARLIRYPFRIRGRQFVKIGKGFTTGFNCRIDALNFNNYNRPLIEIGNNVEINDDVHIGAVEKVIIEDNVLIASKVYISDHNHGNYKGDLQDSPLTTPNSRKIYTSPVFIRKNVWLGEFVCVLQGVTIGEGTIIGAMSVVTKNIPPYSIAVGSPAKVIKKFNFNINKWESIVNETS</sequence>
<dbReference type="GO" id="GO:0016746">
    <property type="term" value="F:acyltransferase activity"/>
    <property type="evidence" value="ECO:0007669"/>
    <property type="project" value="UniProtKB-KW"/>
</dbReference>
<dbReference type="RefSeq" id="WP_127822908.1">
    <property type="nucleotide sequence ID" value="NZ_RQSM01000002.1"/>
</dbReference>
<dbReference type="Gene3D" id="2.160.10.10">
    <property type="entry name" value="Hexapeptide repeat proteins"/>
    <property type="match status" value="1"/>
</dbReference>
<dbReference type="PROSITE" id="PS00101">
    <property type="entry name" value="HEXAPEP_TRANSFERASES"/>
    <property type="match status" value="1"/>
</dbReference>
<keyword evidence="1" id="KW-0808">Transferase</keyword>
<protein>
    <submittedName>
        <fullName evidence="4">Acetyltransferase</fullName>
    </submittedName>
</protein>
<gene>
    <name evidence="4" type="ORF">EH230_02150</name>
</gene>
<dbReference type="EMBL" id="RQSM01000002">
    <property type="protein sequence ID" value="RVU91802.1"/>
    <property type="molecule type" value="Genomic_DNA"/>
</dbReference>
<dbReference type="Pfam" id="PF00132">
    <property type="entry name" value="Hexapep"/>
    <property type="match status" value="1"/>
</dbReference>
<accession>A0A437UDY7</accession>
<keyword evidence="3" id="KW-0012">Acyltransferase</keyword>
<dbReference type="InterPro" id="IPR018357">
    <property type="entry name" value="Hexapep_transf_CS"/>
</dbReference>
<dbReference type="InterPro" id="IPR001451">
    <property type="entry name" value="Hexapep"/>
</dbReference>
<comment type="caution">
    <text evidence="4">The sequence shown here is derived from an EMBL/GenBank/DDBJ whole genome shotgun (WGS) entry which is preliminary data.</text>
</comment>
<organism evidence="4 5">
    <name type="scientific">Flavobacterium columnare</name>
    <dbReference type="NCBI Taxonomy" id="996"/>
    <lineage>
        <taxon>Bacteria</taxon>
        <taxon>Pseudomonadati</taxon>
        <taxon>Bacteroidota</taxon>
        <taxon>Flavobacteriia</taxon>
        <taxon>Flavobacteriales</taxon>
        <taxon>Flavobacteriaceae</taxon>
        <taxon>Flavobacterium</taxon>
    </lineage>
</organism>
<dbReference type="SUPFAM" id="SSF51161">
    <property type="entry name" value="Trimeric LpxA-like enzymes"/>
    <property type="match status" value="1"/>
</dbReference>
<keyword evidence="5" id="KW-1185">Reference proteome</keyword>
<name>A0A437UDY7_9FLAO</name>
<proteinExistence type="predicted"/>
<dbReference type="InterPro" id="IPR011004">
    <property type="entry name" value="Trimer_LpxA-like_sf"/>
</dbReference>
<keyword evidence="2" id="KW-0677">Repeat</keyword>
<dbReference type="PANTHER" id="PTHR23416:SF78">
    <property type="entry name" value="LIPOPOLYSACCHARIDE BIOSYNTHESIS O-ACETYL TRANSFERASE WBBJ-RELATED"/>
    <property type="match status" value="1"/>
</dbReference>
<dbReference type="CDD" id="cd04647">
    <property type="entry name" value="LbH_MAT_like"/>
    <property type="match status" value="1"/>
</dbReference>
<evidence type="ECO:0000256" key="3">
    <source>
        <dbReference type="ARBA" id="ARBA00023315"/>
    </source>
</evidence>
<evidence type="ECO:0000313" key="4">
    <source>
        <dbReference type="EMBL" id="RVU91802.1"/>
    </source>
</evidence>